<dbReference type="Gene3D" id="3.40.50.1000">
    <property type="entry name" value="HAD superfamily/HAD-like"/>
    <property type="match status" value="1"/>
</dbReference>
<keyword evidence="1" id="KW-0378">Hydrolase</keyword>
<dbReference type="OrthoDB" id="40579at2759"/>
<dbReference type="SFLD" id="SFLDG01129">
    <property type="entry name" value="C1.5:_HAD__Beta-PGM__Phosphata"/>
    <property type="match status" value="1"/>
</dbReference>
<dbReference type="GO" id="GO:0016787">
    <property type="term" value="F:hydrolase activity"/>
    <property type="evidence" value="ECO:0007669"/>
    <property type="project" value="UniProtKB-KW"/>
</dbReference>
<dbReference type="STRING" id="1764295.A0A5B8MK51"/>
<dbReference type="InterPro" id="IPR036412">
    <property type="entry name" value="HAD-like_sf"/>
</dbReference>
<keyword evidence="2" id="KW-1185">Reference proteome</keyword>
<dbReference type="SUPFAM" id="SSF56784">
    <property type="entry name" value="HAD-like"/>
    <property type="match status" value="1"/>
</dbReference>
<dbReference type="PANTHER" id="PTHR42896">
    <property type="entry name" value="XYLULOSE-1,5-BISPHOSPHATE (XUBP) PHOSPHATASE"/>
    <property type="match status" value="1"/>
</dbReference>
<dbReference type="AlphaFoldDB" id="A0A5B8MK51"/>
<gene>
    <name evidence="1" type="ORF">A3770_04p32870</name>
</gene>
<reference evidence="1 2" key="1">
    <citation type="submission" date="2018-07" db="EMBL/GenBank/DDBJ databases">
        <title>The complete nuclear genome of the prasinophyte Chloropicon primus (CCMP1205).</title>
        <authorList>
            <person name="Pombert J.-F."/>
            <person name="Otis C."/>
            <person name="Turmel M."/>
            <person name="Lemieux C."/>
        </authorList>
    </citation>
    <scope>NUCLEOTIDE SEQUENCE [LARGE SCALE GENOMIC DNA]</scope>
    <source>
        <strain evidence="1 2">CCMP1205</strain>
    </source>
</reference>
<dbReference type="Gene3D" id="1.10.150.240">
    <property type="entry name" value="Putative phosphatase, domain 2"/>
    <property type="match status" value="1"/>
</dbReference>
<dbReference type="InterPro" id="IPR044999">
    <property type="entry name" value="CbbY-like"/>
</dbReference>
<organism evidence="1 2">
    <name type="scientific">Chloropicon primus</name>
    <dbReference type="NCBI Taxonomy" id="1764295"/>
    <lineage>
        <taxon>Eukaryota</taxon>
        <taxon>Viridiplantae</taxon>
        <taxon>Chlorophyta</taxon>
        <taxon>Chloropicophyceae</taxon>
        <taxon>Chloropicales</taxon>
        <taxon>Chloropicaceae</taxon>
        <taxon>Chloropicon</taxon>
    </lineage>
</organism>
<dbReference type="SFLD" id="SFLDS00003">
    <property type="entry name" value="Haloacid_Dehalogenase"/>
    <property type="match status" value="1"/>
</dbReference>
<accession>A0A5B8MK51</accession>
<dbReference type="InterPro" id="IPR023198">
    <property type="entry name" value="PGP-like_dom2"/>
</dbReference>
<evidence type="ECO:0000313" key="2">
    <source>
        <dbReference type="Proteomes" id="UP000316726"/>
    </source>
</evidence>
<dbReference type="EMBL" id="CP031037">
    <property type="protein sequence ID" value="QDZ20769.1"/>
    <property type="molecule type" value="Genomic_DNA"/>
</dbReference>
<sequence length="335" mass="35918">MAAKCTGVARGGTSVVSTAARRPAVARESRLRIPGVSVRTASAGNGIKPSSLFSSRNWRSSGERQGVVAHAGTKPTLLLFDCDGVLVETERDGHRVAFNEAFVQKGLPSSLNWDVELYGKLLEVGGGKERMKHDFSNRISEGDEEMKKVVEEAGGLDELAKDLHALKTEIMMDMVNANKMPPRPGIRRIIGEAAKAGVRMAICSTSNEKAVRAVLNSVLNAGEPLGVTLDDIPIFAGDIVPKKKPDPAVYELAAKEMLGDGWKAQTKDCVVIEDSRIGAQAAKSAGMKCIVTLSIYTESEPFDDIGVDKIIDCVGNQGEERVSLADMDLNGPLWN</sequence>
<dbReference type="InterPro" id="IPR023214">
    <property type="entry name" value="HAD_sf"/>
</dbReference>
<dbReference type="Proteomes" id="UP000316726">
    <property type="component" value="Chromosome 4"/>
</dbReference>
<dbReference type="Pfam" id="PF00702">
    <property type="entry name" value="Hydrolase"/>
    <property type="match status" value="1"/>
</dbReference>
<proteinExistence type="predicted"/>
<dbReference type="PANTHER" id="PTHR42896:SF2">
    <property type="entry name" value="CBBY-LIKE PROTEIN"/>
    <property type="match status" value="1"/>
</dbReference>
<protein>
    <submittedName>
        <fullName evidence="1">Haloacid dehalogenase-like hydrolase</fullName>
    </submittedName>
</protein>
<name>A0A5B8MK51_9CHLO</name>
<evidence type="ECO:0000313" key="1">
    <source>
        <dbReference type="EMBL" id="QDZ20769.1"/>
    </source>
</evidence>